<sequence>MSCNYTIYHEPRLISVFETTLSVQKEILSVFNIVIQTPSTIISLVRYPFDFIEFHQKIRTHYPRSTKIPFPALSTPVIHNNMNRLHRPRSIKNLLSFSKKSNADKIEKYLQRCFDHPIVSISSLLRDFLSVQRDEDKLLPCQQQQQQQQQQQSTLVTTQPITGTGSINTTLSKTSISEKSSYQHHIIASTPPPVPSLIQQNGPPSIQDYDLLKVLGKGCMGKVILVRSKMNKRLYALKAIQKDHVIQQKEVTHTQAERDILVKLRQEPFLVRLQCAFQTPGQLFLVLDYYSGGDIATQMSKFTTFSEEQTLFYTAEIVHGLSTLHKHGIIYRDLKPENVLIGRDGHIVLTDFGLSKVFNVDTDMPITRTFCGTAEYLAPEVLMDEPYTFVVDYWSLGTLLYEMLAGVTPFWAETHVAMYRRVLDDSLEFPSHFDIITCDFLAGLLERDPCERLGWDGVKSIQTHPYFSHLDWDDVAKLALTPPYIPELASETDLSHFDEAFINMSPRISNLSQNNSKEEYLFEGDNNEQDPFAEDFSFDPERDRVPMSEEQEHPPRLLRQKLQRTRAQQRKSGKDRFSSSSSLLSFSPGEVIRHTDTMPSFLQQQRYSRQRHSAALSAQHMDYLLSTANNNAITPTTHTKDYYQPHNNQEQFQEQFQEQQPIVAETSSLCSSMTMSSVPDDEVHMEDVSDNTSSDDRILCTQQQQHDHHHNEENISSSSAASMSNNSHRQYHQQQNRGDHSPYTRPHCPVPGQVRPNISLGSSNSNSTSTTPMTSQRHSMCLSDNLHDNHNNPTHEWQQQQQQHSYVSMV</sequence>
<feature type="compositionally biased region" description="Low complexity" evidence="9">
    <location>
        <begin position="714"/>
        <end position="728"/>
    </location>
</feature>
<dbReference type="PROSITE" id="PS50011">
    <property type="entry name" value="PROTEIN_KINASE_DOM"/>
    <property type="match status" value="1"/>
</dbReference>
<evidence type="ECO:0000256" key="4">
    <source>
        <dbReference type="ARBA" id="ARBA00022679"/>
    </source>
</evidence>
<evidence type="ECO:0000259" key="11">
    <source>
        <dbReference type="PROSITE" id="PS51285"/>
    </source>
</evidence>
<evidence type="ECO:0000256" key="3">
    <source>
        <dbReference type="ARBA" id="ARBA00022553"/>
    </source>
</evidence>
<dbReference type="GO" id="GO:0004674">
    <property type="term" value="F:protein serine/threonine kinase activity"/>
    <property type="evidence" value="ECO:0007669"/>
    <property type="project" value="UniProtKB-KW"/>
</dbReference>
<keyword evidence="6" id="KW-0418">Kinase</keyword>
<dbReference type="SUPFAM" id="SSF64268">
    <property type="entry name" value="PX domain"/>
    <property type="match status" value="1"/>
</dbReference>
<evidence type="ECO:0000256" key="8">
    <source>
        <dbReference type="PROSITE-ProRule" id="PRU10141"/>
    </source>
</evidence>
<dbReference type="PROSITE" id="PS51285">
    <property type="entry name" value="AGC_KINASE_CTER"/>
    <property type="match status" value="1"/>
</dbReference>
<dbReference type="CDD" id="cd06093">
    <property type="entry name" value="PX_domain"/>
    <property type="match status" value="1"/>
</dbReference>
<dbReference type="SMART" id="SM00220">
    <property type="entry name" value="S_TKc"/>
    <property type="match status" value="1"/>
</dbReference>
<dbReference type="GO" id="GO:0005524">
    <property type="term" value="F:ATP binding"/>
    <property type="evidence" value="ECO:0007669"/>
    <property type="project" value="UniProtKB-UniRule"/>
</dbReference>
<dbReference type="PROSITE" id="PS00107">
    <property type="entry name" value="PROTEIN_KINASE_ATP"/>
    <property type="match status" value="1"/>
</dbReference>
<evidence type="ECO:0000259" key="10">
    <source>
        <dbReference type="PROSITE" id="PS50011"/>
    </source>
</evidence>
<dbReference type="PROSITE" id="PS00108">
    <property type="entry name" value="PROTEIN_KINASE_ST"/>
    <property type="match status" value="1"/>
</dbReference>
<dbReference type="InterPro" id="IPR000719">
    <property type="entry name" value="Prot_kinase_dom"/>
</dbReference>
<feature type="domain" description="AGC-kinase C-terminal" evidence="11">
    <location>
        <begin position="468"/>
        <end position="537"/>
    </location>
</feature>
<accession>A0A8H7S3X6</accession>
<feature type="domain" description="Protein kinase" evidence="10">
    <location>
        <begin position="209"/>
        <end position="467"/>
    </location>
</feature>
<evidence type="ECO:0000256" key="2">
    <source>
        <dbReference type="ARBA" id="ARBA00022527"/>
    </source>
</evidence>
<feature type="region of interest" description="Disordered" evidence="9">
    <location>
        <begin position="789"/>
        <end position="810"/>
    </location>
</feature>
<dbReference type="Pfam" id="PF00787">
    <property type="entry name" value="PX"/>
    <property type="match status" value="1"/>
</dbReference>
<keyword evidence="2" id="KW-0723">Serine/threonine-protein kinase</keyword>
<keyword evidence="5 8" id="KW-0547">Nucleotide-binding</keyword>
<dbReference type="Gene3D" id="3.30.1520.10">
    <property type="entry name" value="Phox-like domain"/>
    <property type="match status" value="1"/>
</dbReference>
<feature type="region of interest" description="Disordered" evidence="9">
    <location>
        <begin position="545"/>
        <end position="582"/>
    </location>
</feature>
<dbReference type="InterPro" id="IPR011009">
    <property type="entry name" value="Kinase-like_dom_sf"/>
</dbReference>
<dbReference type="InterPro" id="IPR008271">
    <property type="entry name" value="Ser/Thr_kinase_AS"/>
</dbReference>
<comment type="caution">
    <text evidence="12">The sequence shown here is derived from an EMBL/GenBank/DDBJ whole genome shotgun (WGS) entry which is preliminary data.</text>
</comment>
<dbReference type="Proteomes" id="UP000646827">
    <property type="component" value="Unassembled WGS sequence"/>
</dbReference>
<feature type="compositionally biased region" description="Basic residues" evidence="9">
    <location>
        <begin position="556"/>
        <end position="571"/>
    </location>
</feature>
<dbReference type="EMBL" id="JAEPRB010000083">
    <property type="protein sequence ID" value="KAG2222422.1"/>
    <property type="molecule type" value="Genomic_DNA"/>
</dbReference>
<feature type="compositionally biased region" description="Basic and acidic residues" evidence="9">
    <location>
        <begin position="545"/>
        <end position="555"/>
    </location>
</feature>
<organism evidence="12 13">
    <name type="scientific">Circinella minor</name>
    <dbReference type="NCBI Taxonomy" id="1195481"/>
    <lineage>
        <taxon>Eukaryota</taxon>
        <taxon>Fungi</taxon>
        <taxon>Fungi incertae sedis</taxon>
        <taxon>Mucoromycota</taxon>
        <taxon>Mucoromycotina</taxon>
        <taxon>Mucoromycetes</taxon>
        <taxon>Mucorales</taxon>
        <taxon>Lichtheimiaceae</taxon>
        <taxon>Circinella</taxon>
    </lineage>
</organism>
<evidence type="ECO:0008006" key="14">
    <source>
        <dbReference type="Google" id="ProtNLM"/>
    </source>
</evidence>
<dbReference type="CDD" id="cd05123">
    <property type="entry name" value="STKc_AGC"/>
    <property type="match status" value="1"/>
</dbReference>
<dbReference type="FunFam" id="1.10.510.10:FF:000008">
    <property type="entry name" value="Non-specific serine/threonine protein kinase"/>
    <property type="match status" value="1"/>
</dbReference>
<dbReference type="Gene3D" id="3.30.200.20">
    <property type="entry name" value="Phosphorylase Kinase, domain 1"/>
    <property type="match status" value="1"/>
</dbReference>
<keyword evidence="4" id="KW-0808">Transferase</keyword>
<dbReference type="Gene3D" id="1.10.510.10">
    <property type="entry name" value="Transferase(Phosphotransferase) domain 1"/>
    <property type="match status" value="1"/>
</dbReference>
<evidence type="ECO:0000256" key="1">
    <source>
        <dbReference type="ARBA" id="ARBA00009903"/>
    </source>
</evidence>
<dbReference type="Pfam" id="PF00069">
    <property type="entry name" value="Pkinase"/>
    <property type="match status" value="1"/>
</dbReference>
<dbReference type="OrthoDB" id="63267at2759"/>
<gene>
    <name evidence="12" type="ORF">INT45_009434</name>
</gene>
<dbReference type="AlphaFoldDB" id="A0A8H7S3X6"/>
<reference evidence="12 13" key="1">
    <citation type="submission" date="2020-12" db="EMBL/GenBank/DDBJ databases">
        <title>Metabolic potential, ecology and presence of endohyphal bacteria is reflected in genomic diversity of Mucoromycotina.</title>
        <authorList>
            <person name="Muszewska A."/>
            <person name="Okrasinska A."/>
            <person name="Steczkiewicz K."/>
            <person name="Drgas O."/>
            <person name="Orlowska M."/>
            <person name="Perlinska-Lenart U."/>
            <person name="Aleksandrzak-Piekarczyk T."/>
            <person name="Szatraj K."/>
            <person name="Zielenkiewicz U."/>
            <person name="Pilsyk S."/>
            <person name="Malc E."/>
            <person name="Mieczkowski P."/>
            <person name="Kruszewska J.S."/>
            <person name="Biernat P."/>
            <person name="Pawlowska J."/>
        </authorList>
    </citation>
    <scope>NUCLEOTIDE SEQUENCE [LARGE SCALE GENOMIC DNA]</scope>
    <source>
        <strain evidence="12 13">CBS 142.35</strain>
    </source>
</reference>
<evidence type="ECO:0000256" key="6">
    <source>
        <dbReference type="ARBA" id="ARBA00022777"/>
    </source>
</evidence>
<dbReference type="InterPro" id="IPR045270">
    <property type="entry name" value="STKc_AGC"/>
</dbReference>
<evidence type="ECO:0000313" key="13">
    <source>
        <dbReference type="Proteomes" id="UP000646827"/>
    </source>
</evidence>
<evidence type="ECO:0000256" key="7">
    <source>
        <dbReference type="ARBA" id="ARBA00022840"/>
    </source>
</evidence>
<proteinExistence type="inferred from homology"/>
<feature type="binding site" evidence="8">
    <location>
        <position position="238"/>
    </location>
    <ligand>
        <name>ATP</name>
        <dbReference type="ChEBI" id="CHEBI:30616"/>
    </ligand>
</feature>
<evidence type="ECO:0000256" key="9">
    <source>
        <dbReference type="SAM" id="MobiDB-lite"/>
    </source>
</evidence>
<keyword evidence="7 8" id="KW-0067">ATP-binding</keyword>
<protein>
    <recommendedName>
        <fullName evidence="14">AGC protein kinase</fullName>
    </recommendedName>
</protein>
<dbReference type="SUPFAM" id="SSF56112">
    <property type="entry name" value="Protein kinase-like (PK-like)"/>
    <property type="match status" value="1"/>
</dbReference>
<dbReference type="SMART" id="SM00133">
    <property type="entry name" value="S_TK_X"/>
    <property type="match status" value="1"/>
</dbReference>
<dbReference type="InterPro" id="IPR017441">
    <property type="entry name" value="Protein_kinase_ATP_BS"/>
</dbReference>
<dbReference type="InterPro" id="IPR000961">
    <property type="entry name" value="AGC-kinase_C"/>
</dbReference>
<keyword evidence="13" id="KW-1185">Reference proteome</keyword>
<evidence type="ECO:0000313" key="12">
    <source>
        <dbReference type="EMBL" id="KAG2222422.1"/>
    </source>
</evidence>
<dbReference type="FunFam" id="3.30.200.20:FF:000103">
    <property type="entry name" value="Protein kinase C"/>
    <property type="match status" value="1"/>
</dbReference>
<name>A0A8H7S3X6_9FUNG</name>
<dbReference type="InterPro" id="IPR036871">
    <property type="entry name" value="PX_dom_sf"/>
</dbReference>
<keyword evidence="3" id="KW-0597">Phosphoprotein</keyword>
<feature type="compositionally biased region" description="Low complexity" evidence="9">
    <location>
        <begin position="757"/>
        <end position="775"/>
    </location>
</feature>
<dbReference type="PANTHER" id="PTHR24351">
    <property type="entry name" value="RIBOSOMAL PROTEIN S6 KINASE"/>
    <property type="match status" value="1"/>
</dbReference>
<comment type="similarity">
    <text evidence="1">Belongs to the protein kinase superfamily. AGC Ser/Thr protein kinase family.</text>
</comment>
<dbReference type="GO" id="GO:0035091">
    <property type="term" value="F:phosphatidylinositol binding"/>
    <property type="evidence" value="ECO:0007669"/>
    <property type="project" value="InterPro"/>
</dbReference>
<dbReference type="InterPro" id="IPR001683">
    <property type="entry name" value="PX_dom"/>
</dbReference>
<feature type="region of interest" description="Disordered" evidence="9">
    <location>
        <begin position="673"/>
        <end position="777"/>
    </location>
</feature>
<evidence type="ECO:0000256" key="5">
    <source>
        <dbReference type="ARBA" id="ARBA00022741"/>
    </source>
</evidence>